<organism evidence="3 4">
    <name type="scientific">Melittangium boletus DSM 14713</name>
    <dbReference type="NCBI Taxonomy" id="1294270"/>
    <lineage>
        <taxon>Bacteria</taxon>
        <taxon>Pseudomonadati</taxon>
        <taxon>Myxococcota</taxon>
        <taxon>Myxococcia</taxon>
        <taxon>Myxococcales</taxon>
        <taxon>Cystobacterineae</taxon>
        <taxon>Archangiaceae</taxon>
        <taxon>Melittangium</taxon>
    </lineage>
</organism>
<dbReference type="AlphaFoldDB" id="A0A250IHE6"/>
<proteinExistence type="predicted"/>
<evidence type="ECO:0000313" key="3">
    <source>
        <dbReference type="EMBL" id="ATB30591.1"/>
    </source>
</evidence>
<feature type="compositionally biased region" description="Gly residues" evidence="1">
    <location>
        <begin position="487"/>
        <end position="497"/>
    </location>
</feature>
<accession>A0A250IHE6</accession>
<name>A0A250IHE6_9BACT</name>
<evidence type="ECO:0000313" key="4">
    <source>
        <dbReference type="Proteomes" id="UP000217289"/>
    </source>
</evidence>
<gene>
    <name evidence="3" type="ORF">MEBOL_004052</name>
</gene>
<evidence type="ECO:0008006" key="5">
    <source>
        <dbReference type="Google" id="ProtNLM"/>
    </source>
</evidence>
<reference evidence="3 4" key="1">
    <citation type="submission" date="2017-06" db="EMBL/GenBank/DDBJ databases">
        <authorList>
            <person name="Kim H.J."/>
            <person name="Triplett B.A."/>
        </authorList>
    </citation>
    <scope>NUCLEOTIDE SEQUENCE [LARGE SCALE GENOMIC DNA]</scope>
    <source>
        <strain evidence="3 4">DSM 14713</strain>
    </source>
</reference>
<dbReference type="NCBIfam" id="TIGR03901">
    <property type="entry name" value="MYXO-CTERM"/>
    <property type="match status" value="1"/>
</dbReference>
<evidence type="ECO:0000256" key="1">
    <source>
        <dbReference type="SAM" id="MobiDB-lite"/>
    </source>
</evidence>
<dbReference type="OrthoDB" id="5505473at2"/>
<dbReference type="Pfam" id="PF24251">
    <property type="entry name" value="DUF7453"/>
    <property type="match status" value="1"/>
</dbReference>
<dbReference type="InterPro" id="IPR024038">
    <property type="entry name" value="MYXO-CTERM"/>
</dbReference>
<dbReference type="InterPro" id="IPR017756">
    <property type="entry name" value="TM_Gly-Cys-Arg_CS"/>
</dbReference>
<keyword evidence="4" id="KW-1185">Reference proteome</keyword>
<keyword evidence="2" id="KW-0732">Signal</keyword>
<dbReference type="NCBIfam" id="TIGR05002">
    <property type="entry name" value="NxxGxxAF_repeat"/>
    <property type="match status" value="1"/>
</dbReference>
<feature type="signal peptide" evidence="2">
    <location>
        <begin position="1"/>
        <end position="22"/>
    </location>
</feature>
<protein>
    <recommendedName>
        <fullName evidence="5">MYXO-CTERM domain-containing protein</fullName>
    </recommendedName>
</protein>
<feature type="chain" id="PRO_5013259038" description="MYXO-CTERM domain-containing protein" evidence="2">
    <location>
        <begin position="23"/>
        <end position="556"/>
    </location>
</feature>
<dbReference type="RefSeq" id="WP_095979027.1">
    <property type="nucleotide sequence ID" value="NZ_CP022163.1"/>
</dbReference>
<feature type="region of interest" description="Disordered" evidence="1">
    <location>
        <begin position="411"/>
        <end position="529"/>
    </location>
</feature>
<dbReference type="InterPro" id="IPR055876">
    <property type="entry name" value="DUF7453"/>
</dbReference>
<feature type="compositionally biased region" description="Acidic residues" evidence="1">
    <location>
        <begin position="472"/>
        <end position="486"/>
    </location>
</feature>
<evidence type="ECO:0000256" key="2">
    <source>
        <dbReference type="SAM" id="SignalP"/>
    </source>
</evidence>
<dbReference type="NCBIfam" id="TIGR03382">
    <property type="entry name" value="GC_trans_RRR"/>
    <property type="match status" value="1"/>
</dbReference>
<feature type="compositionally biased region" description="Low complexity" evidence="1">
    <location>
        <begin position="458"/>
        <end position="471"/>
    </location>
</feature>
<sequence length="556" mass="57658">MRFSLFQALLCGGVLCALPSRAELPTYTLQLQARANLSGNPSGAFNLEPDNLLPGSYRVPLAQDRQLAFRLSYTPEGRRALWWGQDGVGQRIYLLPDLGEDVLAGDPDLNAAGDLAFSVSNGTRDNGIYLLNAQRPDQVRILKEPYGVTSWSSVALNEVGQLAFRATFSSSGQAYVMLSPSGSNFTTEYFAREQKLDSSSPFTYLYSPGFNDQGQIAGVGDVGDPGAGFQELHIWSSGGGSRRIAVTQALDATSPIFKMASVQPALSNSGKVAFLGTAKSATGSNLTSLWLWDGAELRLLAQNGRGEIKEVEIFPPDINDSGVVVFRAFDSAGLRAVWVSDGEVTRRVATEHDLVPSDLGEARLDQEKPSVPVFGGSPTINARGDVTFVAGLAPPDNDQEEWGTAIFVARSSLPEPDGGTGDTDGGPAPDGGPGDVDGGTEPDGGPGDVDGGPGDIDGGPAPDAGSDIPDAGSEEDAGSDAPDGGEADGGGTPGTPGTGADAGQPPGEEPGDVSPLPEPSPSGCGCQSADAGALWPWMLVGLAWLIEGRRRGARRA</sequence>
<dbReference type="Proteomes" id="UP000217289">
    <property type="component" value="Chromosome"/>
</dbReference>
<feature type="compositionally biased region" description="Gly residues" evidence="1">
    <location>
        <begin position="418"/>
        <end position="457"/>
    </location>
</feature>
<dbReference type="KEGG" id="mbd:MEBOL_004052"/>
<dbReference type="EMBL" id="CP022163">
    <property type="protein sequence ID" value="ATB30591.1"/>
    <property type="molecule type" value="Genomic_DNA"/>
</dbReference>
<dbReference type="SUPFAM" id="SSF82171">
    <property type="entry name" value="DPP6 N-terminal domain-like"/>
    <property type="match status" value="1"/>
</dbReference>
<dbReference type="NCBIfam" id="NF045523">
    <property type="entry name" value="MXAN_5453_fam"/>
    <property type="match status" value="1"/>
</dbReference>